<evidence type="ECO:0000256" key="1">
    <source>
        <dbReference type="SAM" id="Phobius"/>
    </source>
</evidence>
<comment type="caution">
    <text evidence="2">The sequence shown here is derived from an EMBL/GenBank/DDBJ whole genome shotgun (WGS) entry which is preliminary data.</text>
</comment>
<proteinExistence type="predicted"/>
<keyword evidence="1" id="KW-0812">Transmembrane</keyword>
<reference evidence="2 3" key="1">
    <citation type="submission" date="2023-03" db="EMBL/GenBank/DDBJ databases">
        <title>High recombination rates correlate with genetic variation in Cardiocondyla obscurior ants.</title>
        <authorList>
            <person name="Errbii M."/>
        </authorList>
    </citation>
    <scope>NUCLEOTIDE SEQUENCE [LARGE SCALE GENOMIC DNA]</scope>
    <source>
        <strain evidence="2">Alpha-2009</strain>
        <tissue evidence="2">Whole body</tissue>
    </source>
</reference>
<keyword evidence="1" id="KW-0472">Membrane</keyword>
<feature type="transmembrane region" description="Helical" evidence="1">
    <location>
        <begin position="19"/>
        <end position="39"/>
    </location>
</feature>
<dbReference type="AlphaFoldDB" id="A0AAW2EVX9"/>
<sequence>MSAPPLNRYGLTVNSRRELRGGCAVIIVDFPFPVHALFIRKSASRRGTSIFFRVFTVRIVIARGVISSTHLSAAYRGRALAARTRAAMRIRTRVPSTPTRGDRLAKPGATHVNALSPIAWSRVWSMDEKGETREHHGGSRVAKAAEIAERNARRCKTISSYLNFAVTLMCLVEKMWVGWLVIVSSSANAINNFARV</sequence>
<keyword evidence="3" id="KW-1185">Reference proteome</keyword>
<keyword evidence="1" id="KW-1133">Transmembrane helix</keyword>
<gene>
    <name evidence="2" type="ORF">PUN28_015355</name>
</gene>
<accession>A0AAW2EVX9</accession>
<dbReference type="Proteomes" id="UP001430953">
    <property type="component" value="Unassembled WGS sequence"/>
</dbReference>
<evidence type="ECO:0000313" key="2">
    <source>
        <dbReference type="EMBL" id="KAL0106748.1"/>
    </source>
</evidence>
<protein>
    <submittedName>
        <fullName evidence="2">Uncharacterized protein</fullName>
    </submittedName>
</protein>
<organism evidence="2 3">
    <name type="scientific">Cardiocondyla obscurior</name>
    <dbReference type="NCBI Taxonomy" id="286306"/>
    <lineage>
        <taxon>Eukaryota</taxon>
        <taxon>Metazoa</taxon>
        <taxon>Ecdysozoa</taxon>
        <taxon>Arthropoda</taxon>
        <taxon>Hexapoda</taxon>
        <taxon>Insecta</taxon>
        <taxon>Pterygota</taxon>
        <taxon>Neoptera</taxon>
        <taxon>Endopterygota</taxon>
        <taxon>Hymenoptera</taxon>
        <taxon>Apocrita</taxon>
        <taxon>Aculeata</taxon>
        <taxon>Formicoidea</taxon>
        <taxon>Formicidae</taxon>
        <taxon>Myrmicinae</taxon>
        <taxon>Cardiocondyla</taxon>
    </lineage>
</organism>
<feature type="transmembrane region" description="Helical" evidence="1">
    <location>
        <begin position="160"/>
        <end position="182"/>
    </location>
</feature>
<evidence type="ECO:0000313" key="3">
    <source>
        <dbReference type="Proteomes" id="UP001430953"/>
    </source>
</evidence>
<dbReference type="EMBL" id="JADYXP020000017">
    <property type="protein sequence ID" value="KAL0106748.1"/>
    <property type="molecule type" value="Genomic_DNA"/>
</dbReference>
<name>A0AAW2EVX9_9HYME</name>